<dbReference type="HAMAP" id="MF_00039">
    <property type="entry name" value="Adenylate_kinase_AK6"/>
    <property type="match status" value="1"/>
</dbReference>
<evidence type="ECO:0000256" key="4">
    <source>
        <dbReference type="ARBA" id="ARBA00022741"/>
    </source>
</evidence>
<evidence type="ECO:0000256" key="5">
    <source>
        <dbReference type="ARBA" id="ARBA00022777"/>
    </source>
</evidence>
<organism evidence="8 9">
    <name type="scientific">Methanobrevibacter millerae</name>
    <dbReference type="NCBI Taxonomy" id="230361"/>
    <lineage>
        <taxon>Archaea</taxon>
        <taxon>Methanobacteriati</taxon>
        <taxon>Methanobacteriota</taxon>
        <taxon>Methanomada group</taxon>
        <taxon>Methanobacteria</taxon>
        <taxon>Methanobacteriales</taxon>
        <taxon>Methanobacteriaceae</taxon>
        <taxon>Methanobrevibacter</taxon>
    </lineage>
</organism>
<dbReference type="GO" id="GO:0042274">
    <property type="term" value="P:ribosomal small subunit biogenesis"/>
    <property type="evidence" value="ECO:0007669"/>
    <property type="project" value="UniProtKB-UniRule"/>
</dbReference>
<comment type="function">
    <text evidence="7">Broad-specificity nucleoside monophosphate (NMP) kinase that catalyzes the reversible transfer of the terminal phosphate group between nucleoside triphosphates and monophosphates. Has also ATPase activity. Involved in the late maturation steps of the 30S ribosomal particles, specifically 16S rRNA maturation. While NMP activity is not required for ribosome maturation, ATPase activity is. Associates transiently with small ribosomal subunit protein uS11. ATP hydrolysis breaks the interaction with uS11. May temporarily remove uS11 from the ribosome to enable a conformational change of the ribosomal RNA that is needed for the final maturation step of the small ribosomal subunit.</text>
</comment>
<dbReference type="GO" id="GO:0016887">
    <property type="term" value="F:ATP hydrolysis activity"/>
    <property type="evidence" value="ECO:0007669"/>
    <property type="project" value="InterPro"/>
</dbReference>
<keyword evidence="6 7" id="KW-0067">ATP-binding</keyword>
<dbReference type="GO" id="GO:0006364">
    <property type="term" value="P:rRNA processing"/>
    <property type="evidence" value="ECO:0007669"/>
    <property type="project" value="UniProtKB-KW"/>
</dbReference>
<protein>
    <recommendedName>
        <fullName evidence="7">Putative adenylate kinase</fullName>
        <shortName evidence="7">AK</shortName>
        <ecNumber evidence="7">2.7.4.3</ecNumber>
    </recommendedName>
    <alternativeName>
        <fullName evidence="7">ATP-AMP transphosphorylase</fullName>
    </alternativeName>
</protein>
<evidence type="ECO:0000256" key="3">
    <source>
        <dbReference type="ARBA" id="ARBA00022679"/>
    </source>
</evidence>
<dbReference type="PANTHER" id="PTHR12595:SF0">
    <property type="entry name" value="ADENYLATE KINASE ISOENZYME 6"/>
    <property type="match status" value="1"/>
</dbReference>
<dbReference type="OrthoDB" id="8730at2157"/>
<comment type="catalytic activity">
    <reaction evidence="7">
        <text>ATP + H2O = ADP + phosphate + H(+)</text>
        <dbReference type="Rhea" id="RHEA:13065"/>
        <dbReference type="ChEBI" id="CHEBI:15377"/>
        <dbReference type="ChEBI" id="CHEBI:15378"/>
        <dbReference type="ChEBI" id="CHEBI:30616"/>
        <dbReference type="ChEBI" id="CHEBI:43474"/>
        <dbReference type="ChEBI" id="CHEBI:456216"/>
    </reaction>
</comment>
<feature type="binding site" evidence="7">
    <location>
        <position position="17"/>
    </location>
    <ligand>
        <name>ATP</name>
        <dbReference type="ChEBI" id="CHEBI:30616"/>
    </ligand>
</feature>
<keyword evidence="4 7" id="KW-0547">Nucleotide-binding</keyword>
<keyword evidence="3 7" id="KW-0808">Transferase</keyword>
<keyword evidence="9" id="KW-1185">Reference proteome</keyword>
<evidence type="ECO:0000256" key="7">
    <source>
        <dbReference type="HAMAP-Rule" id="MF_00039"/>
    </source>
</evidence>
<sequence length="180" mass="20055">MSNIIFISGTPCTGKTTVSEILAGKLNWELVKVNDLAISNNLVLGIDEDKGYKVIDIDALNELLLDIISKTDNLIVEGHLSHLCSGADKLIILRCRPEILKERLALRNYSDAKIHENLEAEALGVCSAESLDIYENNVYELDVSNLDVDDVVSILLDVVNNKKELTFGEIDFMDWLLTHQ</sequence>
<dbReference type="InterPro" id="IPR027417">
    <property type="entry name" value="P-loop_NTPase"/>
</dbReference>
<dbReference type="GO" id="GO:0004017">
    <property type="term" value="F:AMP kinase activity"/>
    <property type="evidence" value="ECO:0007669"/>
    <property type="project" value="UniProtKB-UniRule"/>
</dbReference>
<keyword evidence="2 7" id="KW-0698">rRNA processing</keyword>
<reference evidence="8 9" key="1">
    <citation type="submission" date="2015-04" db="EMBL/GenBank/DDBJ databases">
        <title>The complete genome sequence of the rumen methanogen Methanobrevibacter millerae SM9.</title>
        <authorList>
            <person name="Leahy S.C."/>
            <person name="Kelly W.J."/>
            <person name="Pacheco D.M."/>
            <person name="Li D."/>
            <person name="Altermann E."/>
            <person name="Attwood G.T."/>
        </authorList>
    </citation>
    <scope>NUCLEOTIDE SEQUENCE [LARGE SCALE GENOMIC DNA]</scope>
    <source>
        <strain evidence="8 9">SM9</strain>
    </source>
</reference>
<dbReference type="PANTHER" id="PTHR12595">
    <property type="entry name" value="POS9-ACTIVATING FACTOR FAP7-RELATED"/>
    <property type="match status" value="1"/>
</dbReference>
<evidence type="ECO:0000256" key="2">
    <source>
        <dbReference type="ARBA" id="ARBA00022552"/>
    </source>
</evidence>
<dbReference type="SUPFAM" id="SSF52540">
    <property type="entry name" value="P-loop containing nucleoside triphosphate hydrolases"/>
    <property type="match status" value="1"/>
</dbReference>
<dbReference type="RefSeq" id="WP_058740115.1">
    <property type="nucleotide sequence ID" value="NZ_CP011266.1"/>
</dbReference>
<dbReference type="GeneID" id="26737110"/>
<gene>
    <name evidence="8" type="ORF">sm9_2152</name>
</gene>
<dbReference type="KEGG" id="mmil:sm9_2152"/>
<dbReference type="Proteomes" id="UP000067738">
    <property type="component" value="Chromosome"/>
</dbReference>
<comment type="similarity">
    <text evidence="7">Belongs to the adenylate kinase family. AK6 subfamily.</text>
</comment>
<dbReference type="InterPro" id="IPR020618">
    <property type="entry name" value="Adenyl_kinase_AK6"/>
</dbReference>
<feature type="binding site" evidence="7">
    <location>
        <position position="107"/>
    </location>
    <ligand>
        <name>ATP</name>
        <dbReference type="ChEBI" id="CHEBI:30616"/>
    </ligand>
</feature>
<dbReference type="EMBL" id="CP011266">
    <property type="protein sequence ID" value="ALT69908.1"/>
    <property type="molecule type" value="Genomic_DNA"/>
</dbReference>
<evidence type="ECO:0000256" key="6">
    <source>
        <dbReference type="ARBA" id="ARBA00022840"/>
    </source>
</evidence>
<evidence type="ECO:0000313" key="8">
    <source>
        <dbReference type="EMBL" id="ALT69908.1"/>
    </source>
</evidence>
<evidence type="ECO:0000313" key="9">
    <source>
        <dbReference type="Proteomes" id="UP000067738"/>
    </source>
</evidence>
<keyword evidence="5 7" id="KW-0418">Kinase</keyword>
<dbReference type="AlphaFoldDB" id="A0A0U3D040"/>
<dbReference type="Pfam" id="PF13238">
    <property type="entry name" value="AAA_18"/>
    <property type="match status" value="1"/>
</dbReference>
<comment type="caution">
    <text evidence="7">Lacks conserved residue(s) required for the propagation of feature annotation.</text>
</comment>
<feature type="binding site" evidence="7">
    <location>
        <position position="14"/>
    </location>
    <ligand>
        <name>ATP</name>
        <dbReference type="ChEBI" id="CHEBI:30616"/>
    </ligand>
</feature>
<dbReference type="Gene3D" id="3.40.50.300">
    <property type="entry name" value="P-loop containing nucleotide triphosphate hydrolases"/>
    <property type="match status" value="1"/>
</dbReference>
<dbReference type="EC" id="2.7.4.3" evidence="7"/>
<feature type="region of interest" description="LID" evidence="7">
    <location>
        <begin position="106"/>
        <end position="116"/>
    </location>
</feature>
<accession>A0A0U3D040</accession>
<dbReference type="GO" id="GO:0005524">
    <property type="term" value="F:ATP binding"/>
    <property type="evidence" value="ECO:0007669"/>
    <property type="project" value="UniProtKB-UniRule"/>
</dbReference>
<name>A0A0U3D040_9EURY</name>
<comment type="catalytic activity">
    <reaction evidence="7">
        <text>AMP + ATP = 2 ADP</text>
        <dbReference type="Rhea" id="RHEA:12973"/>
        <dbReference type="ChEBI" id="CHEBI:30616"/>
        <dbReference type="ChEBI" id="CHEBI:456215"/>
        <dbReference type="ChEBI" id="CHEBI:456216"/>
        <dbReference type="EC" id="2.7.4.3"/>
    </reaction>
</comment>
<keyword evidence="1 7" id="KW-0690">Ribosome biogenesis</keyword>
<evidence type="ECO:0000256" key="1">
    <source>
        <dbReference type="ARBA" id="ARBA00022517"/>
    </source>
</evidence>
<dbReference type="PATRIC" id="fig|230361.4.peg.2225"/>
<feature type="binding site" evidence="7">
    <location>
        <position position="15"/>
    </location>
    <ligand>
        <name>ATP</name>
        <dbReference type="ChEBI" id="CHEBI:30616"/>
    </ligand>
</feature>
<comment type="subunit">
    <text evidence="7">Interacts with uS11. Not a structural component of 40S pre-ribosomes, but transiently interacts with them by binding to uS11.</text>
</comment>
<proteinExistence type="inferred from homology"/>
<feature type="binding site" evidence="7">
    <location>
        <position position="16"/>
    </location>
    <ligand>
        <name>ATP</name>
        <dbReference type="ChEBI" id="CHEBI:30616"/>
    </ligand>
</feature>